<comment type="caution">
    <text evidence="1">The sequence shown here is derived from an EMBL/GenBank/DDBJ whole genome shotgun (WGS) entry which is preliminary data.</text>
</comment>
<gene>
    <name evidence="1" type="ORF">ABJ99_5089</name>
</gene>
<reference evidence="1 2" key="1">
    <citation type="submission" date="2015-07" db="EMBL/GenBank/DDBJ databases">
        <authorList>
            <person name="Noorani M."/>
        </authorList>
    </citation>
    <scope>NUCLEOTIDE SEQUENCE [LARGE SCALE GENOMIC DNA]</scope>
    <source>
        <strain evidence="1 2">0788_9</strain>
    </source>
</reference>
<sequence>MSIYEDQIELVRERFQEMSQSKPSVRCLEQQVDQLVVRIV</sequence>
<dbReference type="AlphaFoldDB" id="A0A0N0X9T8"/>
<reference evidence="1 2" key="2">
    <citation type="submission" date="2015-10" db="EMBL/GenBank/DDBJ databases">
        <title>Comparative genomics and high-throughput reverse genetic screens identify a new phytobacterial MAMP and an Arabidopsis receptor required for immune elicitation.</title>
        <authorList>
            <person name="Mott G.A."/>
            <person name="Thakur S."/>
            <person name="Wang P.W."/>
            <person name="Desveaux D."/>
            <person name="Guttman D.S."/>
        </authorList>
    </citation>
    <scope>NUCLEOTIDE SEQUENCE [LARGE SCALE GENOMIC DNA]</scope>
    <source>
        <strain evidence="1 2">0788_9</strain>
    </source>
</reference>
<organism evidence="1 2">
    <name type="scientific">Pseudomonas syringae pv. cilantro</name>
    <dbReference type="NCBI Taxonomy" id="81035"/>
    <lineage>
        <taxon>Bacteria</taxon>
        <taxon>Pseudomonadati</taxon>
        <taxon>Pseudomonadota</taxon>
        <taxon>Gammaproteobacteria</taxon>
        <taxon>Pseudomonadales</taxon>
        <taxon>Pseudomonadaceae</taxon>
        <taxon>Pseudomonas</taxon>
        <taxon>Pseudomonas syringae</taxon>
    </lineage>
</organism>
<dbReference type="Proteomes" id="UP000037891">
    <property type="component" value="Unassembled WGS sequence"/>
</dbReference>
<evidence type="ECO:0000313" key="2">
    <source>
        <dbReference type="Proteomes" id="UP000037891"/>
    </source>
</evidence>
<protein>
    <submittedName>
        <fullName evidence="1">Uncharacterized protein</fullName>
    </submittedName>
</protein>
<name>A0A0N0X9T8_PSESX</name>
<dbReference type="EMBL" id="LGLN01000052">
    <property type="protein sequence ID" value="KPC30208.1"/>
    <property type="molecule type" value="Genomic_DNA"/>
</dbReference>
<evidence type="ECO:0000313" key="1">
    <source>
        <dbReference type="EMBL" id="KPC30208.1"/>
    </source>
</evidence>
<accession>A0A0N0X9T8</accession>
<proteinExistence type="predicted"/>